<name>A0A9N8MKE8_9BURK</name>
<dbReference type="SUPFAM" id="SSF53955">
    <property type="entry name" value="Lysozyme-like"/>
    <property type="match status" value="1"/>
</dbReference>
<protein>
    <submittedName>
        <fullName evidence="1">Uncharacterized protein</fullName>
    </submittedName>
</protein>
<dbReference type="EMBL" id="CAJNAS010000002">
    <property type="protein sequence ID" value="CAE6867097.1"/>
    <property type="molecule type" value="Genomic_DNA"/>
</dbReference>
<gene>
    <name evidence="1" type="ORF">R70211_00890</name>
</gene>
<proteinExistence type="predicted"/>
<comment type="caution">
    <text evidence="1">The sequence shown here is derived from an EMBL/GenBank/DDBJ whole genome shotgun (WGS) entry which is preliminary data.</text>
</comment>
<dbReference type="AlphaFoldDB" id="A0A9N8MKE8"/>
<reference evidence="1" key="1">
    <citation type="submission" date="2021-02" db="EMBL/GenBank/DDBJ databases">
        <authorList>
            <person name="Vanwijnsberghe S."/>
        </authorList>
    </citation>
    <scope>NUCLEOTIDE SEQUENCE</scope>
    <source>
        <strain evidence="1">R-70211</strain>
    </source>
</reference>
<evidence type="ECO:0000313" key="1">
    <source>
        <dbReference type="EMBL" id="CAE6867097.1"/>
    </source>
</evidence>
<sequence length="786" mass="87650">MIISPPFLPVAGMTSTNLALTDPMMSVVDEFELAHGVYPIAFDRRWHTGVHLYPATQNEKVRAIADGEVVAYRVCQHAIDGGTPHDSNAGFVLLKHTSETGDGRTLTFYSLYMHLLALSAYSSVGVDGNVLPEFLRLPSPGGSLNPSVAPPAQAGGGKKVSRKDVLGLPGACHGQRHIHFEIFMLPEDFDRYFGATQLENAQPHTPAGTDYWGHSHYIIPAGQTFVAQPPGTVNGKLHGITFDPLHGGQNTLPLHVESYFHRGSKYTSVWSVAADGSRTPLVTDKPESEYEYKLYERATKLYPTCPSDGYELLRFGRILSGSPSLPAGAAKTTWIRAAFAAGQEGYIDLNNEKIVKLSDADFPFLANWQKVSEGNSPFASDGLCDIDRLKAILGTAKEHQTQQEQGEHEEYQKEEALVRYVRNTPGVRDLFKGFVCQTPSEWDGANNDARYGKLLSQQGEFYYGDSAGYGKFMALLKQFQFWDVTHLQPGVKLWFFHPLQFIRYFRRCGWLSHGELTATFPRHMFYTSSGNPRTATTTNNTTYTLSRSEASSRVANHVTPLNDCIRKYIGCSKQRQAIFLSQALLETAQWRNLGETKRLMHEWGFGAYSSANPATQYYTAFYGRGIMQLTWAGNYDLYGQFKNFPPHTGSYIERKPNITPRITNISQHYNFNPSNHGHLMQWSPRFDPDIVAENRPLACDSGGFYWVSKSFSEGININRVADRPYSAANTGFVNRLVNGGANGYDERQAYTAFMLQFFTDDVSNTYGQLISPPGRASIQPDMTTTA</sequence>
<dbReference type="InterPro" id="IPR011055">
    <property type="entry name" value="Dup_hybrid_motif"/>
</dbReference>
<organism evidence="1 2">
    <name type="scientific">Paraburkholderia domus</name>
    <dbReference type="NCBI Taxonomy" id="2793075"/>
    <lineage>
        <taxon>Bacteria</taxon>
        <taxon>Pseudomonadati</taxon>
        <taxon>Pseudomonadota</taxon>
        <taxon>Betaproteobacteria</taxon>
        <taxon>Burkholderiales</taxon>
        <taxon>Burkholderiaceae</taxon>
        <taxon>Paraburkholderia</taxon>
    </lineage>
</organism>
<keyword evidence="2" id="KW-1185">Reference proteome</keyword>
<dbReference type="Gene3D" id="1.10.530.10">
    <property type="match status" value="1"/>
</dbReference>
<evidence type="ECO:0000313" key="2">
    <source>
        <dbReference type="Proteomes" id="UP000675121"/>
    </source>
</evidence>
<accession>A0A9N8MKE8</accession>
<dbReference type="Proteomes" id="UP000675121">
    <property type="component" value="Unassembled WGS sequence"/>
</dbReference>
<dbReference type="CDD" id="cd12797">
    <property type="entry name" value="M23_peptidase"/>
    <property type="match status" value="1"/>
</dbReference>
<dbReference type="RefSeq" id="WP_201138766.1">
    <property type="nucleotide sequence ID" value="NZ_CAJNAS010000002.1"/>
</dbReference>
<dbReference type="Gene3D" id="2.70.70.10">
    <property type="entry name" value="Glucose Permease (Domain IIA)"/>
    <property type="match status" value="1"/>
</dbReference>
<dbReference type="InterPro" id="IPR023346">
    <property type="entry name" value="Lysozyme-like_dom_sf"/>
</dbReference>